<dbReference type="InterPro" id="IPR018713">
    <property type="entry name" value="MPAB/Lcp_cat_dom"/>
</dbReference>
<dbReference type="OrthoDB" id="108890at2"/>
<accession>A0A4Y9EJI9</accession>
<dbReference type="AlphaFoldDB" id="A0A4Y9EJI9"/>
<dbReference type="PANTHER" id="PTHR36151:SF3">
    <property type="entry name" value="ER-BOUND OXYGENASE MPAB_MPAB'_RUBBER OXYGENASE CATALYTIC DOMAIN-CONTAINING PROTEIN"/>
    <property type="match status" value="1"/>
</dbReference>
<dbReference type="Pfam" id="PF09995">
    <property type="entry name" value="MPAB_Lcp_cat"/>
    <property type="match status" value="1"/>
</dbReference>
<keyword evidence="3" id="KW-1185">Reference proteome</keyword>
<sequence>MTETYQGWKVDFANPVGATALQSPDSVQWRVFKNPIALGIGGVAAVLMEFADPRIRSGVWDHSTYKADPIGRSMRTGIAAMVGCYGPADAARQVIAGVNRMHVRVKGTTPGGEAYKAMDTELLDWVAATAAYGFVTAYDRFVAPLSDADKARYFSDGATVGRLYGARVIPASAAEFMAMMEKLSPRFEPHPINTEFLDIIQSGKAAPGTPKFLHRALGRAAVSILPPLVRQKLALGPQYDLKLSDRIALQLVGRIAERRPDLSSPACQSSARIGLPADFLYRSPAVQKRLLARLQPVEPVALASAA</sequence>
<comment type="caution">
    <text evidence="2">The sequence shown here is derived from an EMBL/GenBank/DDBJ whole genome shotgun (WGS) entry which is preliminary data.</text>
</comment>
<gene>
    <name evidence="2" type="ORF">EUV02_15005</name>
</gene>
<dbReference type="EMBL" id="SIHO01000004">
    <property type="protein sequence ID" value="TFU00357.1"/>
    <property type="molecule type" value="Genomic_DNA"/>
</dbReference>
<dbReference type="GO" id="GO:0016491">
    <property type="term" value="F:oxidoreductase activity"/>
    <property type="evidence" value="ECO:0007669"/>
    <property type="project" value="InterPro"/>
</dbReference>
<dbReference type="Proteomes" id="UP000297737">
    <property type="component" value="Unassembled WGS sequence"/>
</dbReference>
<feature type="domain" description="ER-bound oxygenase mpaB/mpaB'/Rubber oxygenase catalytic" evidence="1">
    <location>
        <begin position="29"/>
        <end position="241"/>
    </location>
</feature>
<dbReference type="RefSeq" id="WP_135247118.1">
    <property type="nucleotide sequence ID" value="NZ_SIHO01000004.1"/>
</dbReference>
<proteinExistence type="predicted"/>
<reference evidence="2 3" key="1">
    <citation type="submission" date="2019-02" db="EMBL/GenBank/DDBJ databases">
        <title>Polymorphobacter sp. isolated from the lake at the Tibet of China.</title>
        <authorList>
            <person name="Li A."/>
        </authorList>
    </citation>
    <scope>NUCLEOTIDE SEQUENCE [LARGE SCALE GENOMIC DNA]</scope>
    <source>
        <strain evidence="2 3">DJ1R-1</strain>
    </source>
</reference>
<name>A0A4Y9EJI9_9SPHN</name>
<dbReference type="PANTHER" id="PTHR36151">
    <property type="entry name" value="BLR2777 PROTEIN"/>
    <property type="match status" value="1"/>
</dbReference>
<evidence type="ECO:0000259" key="1">
    <source>
        <dbReference type="Pfam" id="PF09995"/>
    </source>
</evidence>
<evidence type="ECO:0000313" key="3">
    <source>
        <dbReference type="Proteomes" id="UP000297737"/>
    </source>
</evidence>
<organism evidence="2 3">
    <name type="scientific">Glacieibacterium arshaanense</name>
    <dbReference type="NCBI Taxonomy" id="2511025"/>
    <lineage>
        <taxon>Bacteria</taxon>
        <taxon>Pseudomonadati</taxon>
        <taxon>Pseudomonadota</taxon>
        <taxon>Alphaproteobacteria</taxon>
        <taxon>Sphingomonadales</taxon>
        <taxon>Sphingosinicellaceae</taxon>
        <taxon>Glacieibacterium</taxon>
    </lineage>
</organism>
<evidence type="ECO:0000313" key="2">
    <source>
        <dbReference type="EMBL" id="TFU00357.1"/>
    </source>
</evidence>
<protein>
    <submittedName>
        <fullName evidence="2">DUF2236 domain-containing protein</fullName>
    </submittedName>
</protein>